<feature type="region of interest" description="Disordered" evidence="1">
    <location>
        <begin position="143"/>
        <end position="163"/>
    </location>
</feature>
<proteinExistence type="predicted"/>
<dbReference type="EMBL" id="DXIQ01000002">
    <property type="protein sequence ID" value="HIV37398.1"/>
    <property type="molecule type" value="Genomic_DNA"/>
</dbReference>
<dbReference type="AlphaFoldDB" id="A0A9D1PA67"/>
<dbReference type="Proteomes" id="UP000886814">
    <property type="component" value="Unassembled WGS sequence"/>
</dbReference>
<name>A0A9D1PA67_9FIRM</name>
<protein>
    <submittedName>
        <fullName evidence="3">DUF4190 domain-containing protein</fullName>
    </submittedName>
</protein>
<organism evidence="3 4">
    <name type="scientific">Candidatus Blautia stercorigallinarum</name>
    <dbReference type="NCBI Taxonomy" id="2838501"/>
    <lineage>
        <taxon>Bacteria</taxon>
        <taxon>Bacillati</taxon>
        <taxon>Bacillota</taxon>
        <taxon>Clostridia</taxon>
        <taxon>Lachnospirales</taxon>
        <taxon>Lachnospiraceae</taxon>
        <taxon>Blautia</taxon>
    </lineage>
</organism>
<feature type="region of interest" description="Disordered" evidence="1">
    <location>
        <begin position="191"/>
        <end position="216"/>
    </location>
</feature>
<evidence type="ECO:0000313" key="3">
    <source>
        <dbReference type="EMBL" id="HIV37398.1"/>
    </source>
</evidence>
<reference evidence="3" key="1">
    <citation type="journal article" date="2021" name="PeerJ">
        <title>Extensive microbial diversity within the chicken gut microbiome revealed by metagenomics and culture.</title>
        <authorList>
            <person name="Gilroy R."/>
            <person name="Ravi A."/>
            <person name="Getino M."/>
            <person name="Pursley I."/>
            <person name="Horton D.L."/>
            <person name="Alikhan N.F."/>
            <person name="Baker D."/>
            <person name="Gharbi K."/>
            <person name="Hall N."/>
            <person name="Watson M."/>
            <person name="Adriaenssens E.M."/>
            <person name="Foster-Nyarko E."/>
            <person name="Jarju S."/>
            <person name="Secka A."/>
            <person name="Antonio M."/>
            <person name="Oren A."/>
            <person name="Chaudhuri R.R."/>
            <person name="La Ragione R."/>
            <person name="Hildebrand F."/>
            <person name="Pallen M.J."/>
        </authorList>
    </citation>
    <scope>NUCLEOTIDE SEQUENCE</scope>
    <source>
        <strain evidence="3">CHK195-9823</strain>
    </source>
</reference>
<evidence type="ECO:0000256" key="1">
    <source>
        <dbReference type="SAM" id="MobiDB-lite"/>
    </source>
</evidence>
<comment type="caution">
    <text evidence="3">The sequence shown here is derived from an EMBL/GenBank/DDBJ whole genome shotgun (WGS) entry which is preliminary data.</text>
</comment>
<keyword evidence="2" id="KW-0812">Transmembrane</keyword>
<accession>A0A9D1PA67</accession>
<feature type="compositionally biased region" description="Polar residues" evidence="1">
    <location>
        <begin position="206"/>
        <end position="216"/>
    </location>
</feature>
<feature type="transmembrane region" description="Helical" evidence="2">
    <location>
        <begin position="36"/>
        <end position="69"/>
    </location>
</feature>
<feature type="compositionally biased region" description="Low complexity" evidence="1">
    <location>
        <begin position="191"/>
        <end position="204"/>
    </location>
</feature>
<reference evidence="3" key="2">
    <citation type="submission" date="2021-04" db="EMBL/GenBank/DDBJ databases">
        <authorList>
            <person name="Gilroy R."/>
        </authorList>
    </citation>
    <scope>NUCLEOTIDE SEQUENCE</scope>
    <source>
        <strain evidence="3">CHK195-9823</strain>
    </source>
</reference>
<feature type="transmembrane region" description="Helical" evidence="2">
    <location>
        <begin position="81"/>
        <end position="106"/>
    </location>
</feature>
<evidence type="ECO:0000313" key="4">
    <source>
        <dbReference type="Proteomes" id="UP000886814"/>
    </source>
</evidence>
<keyword evidence="2" id="KW-0472">Membrane</keyword>
<evidence type="ECO:0000256" key="2">
    <source>
        <dbReference type="SAM" id="Phobius"/>
    </source>
</evidence>
<sequence length="216" mass="23944">MDNQTEGNYYQPYRPEDPAPAPPPRYYDGNQNFATLSLVMGILALVSLCCFPFISIPFAGLGILFSCLSKGRFSRPGPAKAGLAISSTLLAILIAVILVFSAIMIASPTGRNFLQDYMDLITSDRLTEQDLYNFIEKYTREFSGSGSDSYFQPDTPYDNGGNSDGDFFDNYYDFYGRHDYYDYFDDGDGYPGYSYPDGGDSPGYEQPSSGSGDNYI</sequence>
<feature type="region of interest" description="Disordered" evidence="1">
    <location>
        <begin position="1"/>
        <end position="24"/>
    </location>
</feature>
<feature type="compositionally biased region" description="Polar residues" evidence="1">
    <location>
        <begin position="143"/>
        <end position="152"/>
    </location>
</feature>
<gene>
    <name evidence="3" type="ORF">H9747_00110</name>
</gene>
<keyword evidence="2" id="KW-1133">Transmembrane helix</keyword>